<dbReference type="PROSITE" id="PS51677">
    <property type="entry name" value="NODB"/>
    <property type="match status" value="1"/>
</dbReference>
<dbReference type="InterPro" id="IPR002509">
    <property type="entry name" value="NODB_dom"/>
</dbReference>
<evidence type="ECO:0000256" key="3">
    <source>
        <dbReference type="ARBA" id="ARBA00020071"/>
    </source>
</evidence>
<organism evidence="6 7">
    <name type="scientific">Rhizobium lusitanum</name>
    <dbReference type="NCBI Taxonomy" id="293958"/>
    <lineage>
        <taxon>Bacteria</taxon>
        <taxon>Pseudomonadati</taxon>
        <taxon>Pseudomonadota</taxon>
        <taxon>Alphaproteobacteria</taxon>
        <taxon>Hyphomicrobiales</taxon>
        <taxon>Rhizobiaceae</taxon>
        <taxon>Rhizobium/Agrobacterium group</taxon>
        <taxon>Rhizobium</taxon>
    </lineage>
</organism>
<comment type="caution">
    <text evidence="6">The sequence shown here is derived from an EMBL/GenBank/DDBJ whole genome shotgun (WGS) entry which is preliminary data.</text>
</comment>
<dbReference type="Pfam" id="PF01522">
    <property type="entry name" value="Polysacc_deac_1"/>
    <property type="match status" value="1"/>
</dbReference>
<sequence>MSSTVSEGFWPHGKTSAAIVSVIFDDGLDAIAQAPDLKGRSKSFSVWQYGATRGVERLCNAFADARISTSWFVPGIVAEKHEQLLREVVSAHHEIESHGWAFERYDAMSAAESVDLLKRSRETLNAIASNEVSGFRLPTGNWPRHFDRLLVDAGYTWSASLNGDDVPYSHASSLVEIPVHNELEDRPYFQFNFTPAFPKGQGRIPSYEAVLGNWIAEFDAYRKYGLCYVIQLRPEWTGTPGRIALVEALLAHIGSFDDVWLTTAAEVARWHGGKGAAAPADHPINVYEAYVDEEQAGER</sequence>
<evidence type="ECO:0000256" key="4">
    <source>
        <dbReference type="ARBA" id="ARBA00032976"/>
    </source>
</evidence>
<dbReference type="Gene3D" id="3.20.20.370">
    <property type="entry name" value="Glycoside hydrolase/deacetylase"/>
    <property type="match status" value="1"/>
</dbReference>
<proteinExistence type="inferred from homology"/>
<dbReference type="AlphaFoldDB" id="A0A6L9UEV5"/>
<gene>
    <name evidence="6" type="ORF">GR212_24940</name>
</gene>
<dbReference type="EMBL" id="WUEY01000014">
    <property type="protein sequence ID" value="NEI72812.1"/>
    <property type="molecule type" value="Genomic_DNA"/>
</dbReference>
<dbReference type="InterPro" id="IPR011330">
    <property type="entry name" value="Glyco_hydro/deAcase_b/a-brl"/>
</dbReference>
<protein>
    <recommendedName>
        <fullName evidence="3">Chitooligosaccharide deacetylase</fullName>
    </recommendedName>
    <alternativeName>
        <fullName evidence="4">Nodulation protein B</fullName>
    </alternativeName>
</protein>
<evidence type="ECO:0000259" key="5">
    <source>
        <dbReference type="PROSITE" id="PS51677"/>
    </source>
</evidence>
<comment type="function">
    <text evidence="1">Is involved in generating a small heat-stable compound (Nod), an acylated oligomer of N-acetylglucosamine, that stimulates mitosis in various plant protoplasts.</text>
</comment>
<dbReference type="PANTHER" id="PTHR47561:SF1">
    <property type="entry name" value="POLYSACCHARIDE DEACETYLASE FAMILY PROTEIN (AFU_ORTHOLOGUE AFUA_6G05030)"/>
    <property type="match status" value="1"/>
</dbReference>
<evidence type="ECO:0000313" key="7">
    <source>
        <dbReference type="Proteomes" id="UP000483035"/>
    </source>
</evidence>
<evidence type="ECO:0000256" key="1">
    <source>
        <dbReference type="ARBA" id="ARBA00003236"/>
    </source>
</evidence>
<dbReference type="GO" id="GO:0016810">
    <property type="term" value="F:hydrolase activity, acting on carbon-nitrogen (but not peptide) bonds"/>
    <property type="evidence" value="ECO:0007669"/>
    <property type="project" value="InterPro"/>
</dbReference>
<dbReference type="RefSeq" id="WP_163990599.1">
    <property type="nucleotide sequence ID" value="NZ_WUEY01000014.1"/>
</dbReference>
<dbReference type="PANTHER" id="PTHR47561">
    <property type="entry name" value="POLYSACCHARIDE DEACETYLASE FAMILY PROTEIN (AFU_ORTHOLOGUE AFUA_6G05030)"/>
    <property type="match status" value="1"/>
</dbReference>
<dbReference type="SUPFAM" id="SSF88713">
    <property type="entry name" value="Glycoside hydrolase/deacetylase"/>
    <property type="match status" value="1"/>
</dbReference>
<comment type="similarity">
    <text evidence="2">Belongs to the polysaccharide deacetylase family.</text>
</comment>
<reference evidence="6 7" key="1">
    <citation type="submission" date="2019-12" db="EMBL/GenBank/DDBJ databases">
        <title>Rhizobium genotypes associated with high levels of biological nitrogen fixation by grain legumes in a temperate-maritime cropping system.</title>
        <authorList>
            <person name="Maluk M."/>
            <person name="Francesc Ferrando Molina F."/>
            <person name="Lopez Del Egido L."/>
            <person name="Lafos M."/>
            <person name="Langarica-Fuentes A."/>
            <person name="Gebre Yohannes G."/>
            <person name="Young M.W."/>
            <person name="Martin P."/>
            <person name="Gantlett R."/>
            <person name="Kenicer G."/>
            <person name="Hawes C."/>
            <person name="Begg G.S."/>
            <person name="Quilliam R.S."/>
            <person name="Squire G.R."/>
            <person name="Poole P.S."/>
            <person name="Young P.W."/>
            <person name="Iannetta P.M."/>
            <person name="James E.K."/>
        </authorList>
    </citation>
    <scope>NUCLEOTIDE SEQUENCE [LARGE SCALE GENOMIC DNA]</scope>
    <source>
        <strain evidence="6 7">JHI1118</strain>
    </source>
</reference>
<dbReference type="Proteomes" id="UP000483035">
    <property type="component" value="Unassembled WGS sequence"/>
</dbReference>
<accession>A0A6L9UEV5</accession>
<name>A0A6L9UEV5_9HYPH</name>
<feature type="domain" description="NodB homology" evidence="5">
    <location>
        <begin position="41"/>
        <end position="299"/>
    </location>
</feature>
<dbReference type="GO" id="GO:0005975">
    <property type="term" value="P:carbohydrate metabolic process"/>
    <property type="evidence" value="ECO:0007669"/>
    <property type="project" value="InterPro"/>
</dbReference>
<evidence type="ECO:0000256" key="2">
    <source>
        <dbReference type="ARBA" id="ARBA00010973"/>
    </source>
</evidence>
<evidence type="ECO:0000313" key="6">
    <source>
        <dbReference type="EMBL" id="NEI72812.1"/>
    </source>
</evidence>